<evidence type="ECO:0000313" key="1">
    <source>
        <dbReference type="EMBL" id="SFC19326.1"/>
    </source>
</evidence>
<dbReference type="InterPro" id="IPR021830">
    <property type="entry name" value="DUF3422"/>
</dbReference>
<protein>
    <submittedName>
        <fullName evidence="1">Uncharacterized membrane-anchored protein</fullName>
    </submittedName>
</protein>
<dbReference type="STRING" id="1122252.SAMN05660443_1824"/>
<dbReference type="Proteomes" id="UP000199058">
    <property type="component" value="Unassembled WGS sequence"/>
</dbReference>
<dbReference type="OrthoDB" id="9767470at2"/>
<dbReference type="RefSeq" id="WP_091962345.1">
    <property type="nucleotide sequence ID" value="NZ_FOLH01000003.1"/>
</dbReference>
<dbReference type="AlphaFoldDB" id="A0A1I1H6E1"/>
<reference evidence="1 2" key="1">
    <citation type="submission" date="2016-10" db="EMBL/GenBank/DDBJ databases">
        <authorList>
            <person name="de Groot N.N."/>
        </authorList>
    </citation>
    <scope>NUCLEOTIDE SEQUENCE [LARGE SCALE GENOMIC DNA]</scope>
    <source>
        <strain evidence="1 2">DSM 18438</strain>
    </source>
</reference>
<name>A0A1I1H6E1_9GAMM</name>
<sequence length="445" mass="50559">MSELKITSQNSGALSLRMHPLRNSLYQELHARPFPVIATPVRVSHLALLLDENDKEKDFQHLVDLCDRYGVNPPALKDNSFYQRLGDLEVRWERHLEFVTYTFIRPGRQGQPFSQTALSLLPRDWLEQIPGELVVGVHLEAASSDEAAFDRELLADCFEGQRLVSGRLMEGAATLWSAFRMHGDSFGRILMHNHALNDNQSGRLILRVLELETYRLMALLGAQPARELAPVVRGLDMQLAAIITELSDTEGLDEERALLRQLTAMAAQIERHRADTLSRFSATKAYYQLVMKRLEELKEIQRGPNFTLAAFFGRRLTPAANTCDSVSLRLDDLARRIERAGDLIRTRVDLKLEEQNRRLLASMNRRSRLQLRMQETVEGLSIAAISYYGISLLRYLFGALEPLGVPLNKDLATAIAVPLVVGSVWWVTRRIKKFIVEASDPEREH</sequence>
<gene>
    <name evidence="1" type="ORF">SAMN05660443_1824</name>
</gene>
<proteinExistence type="predicted"/>
<dbReference type="Pfam" id="PF11902">
    <property type="entry name" value="DUF3422"/>
    <property type="match status" value="1"/>
</dbReference>
<dbReference type="EMBL" id="FOLH01000003">
    <property type="protein sequence ID" value="SFC19326.1"/>
    <property type="molecule type" value="Genomic_DNA"/>
</dbReference>
<keyword evidence="2" id="KW-1185">Reference proteome</keyword>
<accession>A0A1I1H6E1</accession>
<evidence type="ECO:0000313" key="2">
    <source>
        <dbReference type="Proteomes" id="UP000199058"/>
    </source>
</evidence>
<organism evidence="1 2">
    <name type="scientific">Marinospirillum celere</name>
    <dbReference type="NCBI Taxonomy" id="1122252"/>
    <lineage>
        <taxon>Bacteria</taxon>
        <taxon>Pseudomonadati</taxon>
        <taxon>Pseudomonadota</taxon>
        <taxon>Gammaproteobacteria</taxon>
        <taxon>Oceanospirillales</taxon>
        <taxon>Oceanospirillaceae</taxon>
        <taxon>Marinospirillum</taxon>
    </lineage>
</organism>